<feature type="compositionally biased region" description="Gly residues" evidence="1">
    <location>
        <begin position="196"/>
        <end position="206"/>
    </location>
</feature>
<dbReference type="EMBL" id="CP017157">
    <property type="protein sequence ID" value="AOP50187.1"/>
    <property type="molecule type" value="Genomic_DNA"/>
</dbReference>
<dbReference type="Pfam" id="PF00583">
    <property type="entry name" value="Acetyltransf_1"/>
    <property type="match status" value="1"/>
</dbReference>
<name>A0A1D7VTY4_9ACTN</name>
<dbReference type="OrthoDB" id="8593648at2"/>
<organism evidence="3 4">
    <name type="scientific">Streptomyces lydicus</name>
    <dbReference type="NCBI Taxonomy" id="47763"/>
    <lineage>
        <taxon>Bacteria</taxon>
        <taxon>Bacillati</taxon>
        <taxon>Actinomycetota</taxon>
        <taxon>Actinomycetes</taxon>
        <taxon>Kitasatosporales</taxon>
        <taxon>Streptomycetaceae</taxon>
        <taxon>Streptomyces</taxon>
    </lineage>
</organism>
<evidence type="ECO:0000313" key="4">
    <source>
        <dbReference type="Proteomes" id="UP000094094"/>
    </source>
</evidence>
<dbReference type="KEGG" id="slc:SL103_31510"/>
<dbReference type="SUPFAM" id="SSF55729">
    <property type="entry name" value="Acyl-CoA N-acyltransferases (Nat)"/>
    <property type="match status" value="1"/>
</dbReference>
<feature type="region of interest" description="Disordered" evidence="1">
    <location>
        <begin position="164"/>
        <end position="215"/>
    </location>
</feature>
<feature type="compositionally biased region" description="Basic and acidic residues" evidence="1">
    <location>
        <begin position="164"/>
        <end position="179"/>
    </location>
</feature>
<dbReference type="PROSITE" id="PS51186">
    <property type="entry name" value="GNAT"/>
    <property type="match status" value="1"/>
</dbReference>
<accession>A0A1D7VTY4</accession>
<evidence type="ECO:0000256" key="1">
    <source>
        <dbReference type="SAM" id="MobiDB-lite"/>
    </source>
</evidence>
<feature type="domain" description="N-acetyltransferase" evidence="2">
    <location>
        <begin position="28"/>
        <end position="193"/>
    </location>
</feature>
<dbReference type="InterPro" id="IPR000182">
    <property type="entry name" value="GNAT_dom"/>
</dbReference>
<protein>
    <submittedName>
        <fullName evidence="3">GNAT family N-acetyltransferase</fullName>
    </submittedName>
</protein>
<dbReference type="InterPro" id="IPR016181">
    <property type="entry name" value="Acyl_CoA_acyltransferase"/>
</dbReference>
<reference evidence="3 4" key="1">
    <citation type="submission" date="2016-09" db="EMBL/GenBank/DDBJ databases">
        <title>Complete genome sequencing of Streptomyces lydicus 103 and metabolic pathways analysis of antibiotic biosynthesis.</title>
        <authorList>
            <person name="Jia N."/>
            <person name="Ding M.-Z."/>
            <person name="Gao F."/>
            <person name="Yuan Y.-J."/>
        </authorList>
    </citation>
    <scope>NUCLEOTIDE SEQUENCE [LARGE SCALE GENOMIC DNA]</scope>
    <source>
        <strain evidence="3 4">103</strain>
    </source>
</reference>
<gene>
    <name evidence="3" type="ORF">SL103_31510</name>
</gene>
<evidence type="ECO:0000259" key="2">
    <source>
        <dbReference type="PROSITE" id="PS51186"/>
    </source>
</evidence>
<dbReference type="Gene3D" id="3.40.630.30">
    <property type="match status" value="1"/>
</dbReference>
<keyword evidence="4" id="KW-1185">Reference proteome</keyword>
<proteinExistence type="predicted"/>
<dbReference type="AlphaFoldDB" id="A0A1D7VTY4"/>
<dbReference type="GO" id="GO:0016747">
    <property type="term" value="F:acyltransferase activity, transferring groups other than amino-acyl groups"/>
    <property type="evidence" value="ECO:0007669"/>
    <property type="project" value="InterPro"/>
</dbReference>
<dbReference type="Proteomes" id="UP000094094">
    <property type="component" value="Chromosome"/>
</dbReference>
<dbReference type="RefSeq" id="WP_069572362.1">
    <property type="nucleotide sequence ID" value="NZ_CP017157.1"/>
</dbReference>
<keyword evidence="3" id="KW-0808">Transferase</keyword>
<sequence length="215" mass="22975">MDDERTAVARTTVDGRDADAGAGLPGGLLVRHPVPEDHGRLQVALADWWGGLGGEAGALQRQLLVPRLFLQHFAGTSFLVERPDHTLHAFLIGFLSQTDSRTAYIHFVGVCPDGKRAGVGGFLYRRFFAAARAAGRTRIRCITSPNNRDSLAYHRRMGFRLEPGDRIDEHGVPVHRDYDGPGLDRVSFVRDLPAGPGDGPGAGAGPGATPPAAAP</sequence>
<evidence type="ECO:0000313" key="3">
    <source>
        <dbReference type="EMBL" id="AOP50187.1"/>
    </source>
</evidence>